<evidence type="ECO:0000256" key="4">
    <source>
        <dbReference type="RuleBase" id="RU003719"/>
    </source>
</evidence>
<dbReference type="GO" id="GO:0051287">
    <property type="term" value="F:NAD binding"/>
    <property type="evidence" value="ECO:0007669"/>
    <property type="project" value="InterPro"/>
</dbReference>
<keyword evidence="2 4" id="KW-0560">Oxidoreductase</keyword>
<feature type="domain" description="D-isomer specific 2-hydroxyacid dehydrogenase catalytic" evidence="5">
    <location>
        <begin position="16"/>
        <end position="309"/>
    </location>
</feature>
<keyword evidence="8" id="KW-1185">Reference proteome</keyword>
<dbReference type="EMBL" id="CP063078">
    <property type="protein sequence ID" value="QOQ87837.1"/>
    <property type="molecule type" value="Genomic_DNA"/>
</dbReference>
<dbReference type="SUPFAM" id="SSF52283">
    <property type="entry name" value="Formate/glycerate dehydrogenase catalytic domain-like"/>
    <property type="match status" value="1"/>
</dbReference>
<proteinExistence type="inferred from homology"/>
<evidence type="ECO:0000256" key="2">
    <source>
        <dbReference type="ARBA" id="ARBA00023002"/>
    </source>
</evidence>
<dbReference type="PROSITE" id="PS00671">
    <property type="entry name" value="D_2_HYDROXYACID_DH_3"/>
    <property type="match status" value="1"/>
</dbReference>
<feature type="domain" description="D-isomer specific 2-hydroxyacid dehydrogenase NAD-binding" evidence="6">
    <location>
        <begin position="105"/>
        <end position="285"/>
    </location>
</feature>
<reference evidence="7 8" key="1">
    <citation type="submission" date="2020-10" db="EMBL/GenBank/DDBJ databases">
        <title>Campylobacter and Helicobacter PacBio genomes.</title>
        <authorList>
            <person name="Lane C."/>
        </authorList>
    </citation>
    <scope>NUCLEOTIDE SEQUENCE [LARGE SCALE GENOMIC DNA]</scope>
    <source>
        <strain evidence="7 8">2016D-0077</strain>
    </source>
</reference>
<dbReference type="PROSITE" id="PS00670">
    <property type="entry name" value="D_2_HYDROXYACID_DH_2"/>
    <property type="match status" value="1"/>
</dbReference>
<sequence>MNTVFLDADTLGFDVDLSIFEKFGSFKVYAKTDSKDTIKRLENADIAITNKVLITKEVINNTNLKLICVTATGVNNIDLEAAKNAGIVVKNVAGYSTNSVVEHTFALLFELTKNIGYYTNYVSNGEWAKSEIFTHLGREISEIHGKKFGIIGLGTIGEKVAQTAKIFGCEVCYYSTSGKNTNTTYKSVSLDELLITSDIISIHAPLNDNTKNLINASNLSKMKNGAILMNLGRGGIVNESDLAKFIDEKNLKVGLDVLEVEPMLKDSPFFNIEKKENLIITPHTAWASIEARTLLIKKVAQNIKNFLDKNP</sequence>
<dbReference type="PANTHER" id="PTHR43761">
    <property type="entry name" value="D-ISOMER SPECIFIC 2-HYDROXYACID DEHYDROGENASE FAMILY PROTEIN (AFU_ORTHOLOGUE AFUA_1G13630)"/>
    <property type="match status" value="1"/>
</dbReference>
<evidence type="ECO:0000256" key="1">
    <source>
        <dbReference type="ARBA" id="ARBA00005854"/>
    </source>
</evidence>
<dbReference type="InterPro" id="IPR029753">
    <property type="entry name" value="D-isomer_DH_CS"/>
</dbReference>
<protein>
    <submittedName>
        <fullName evidence="7">D-2-hydroxyacid dehydrogenase</fullName>
    </submittedName>
</protein>
<dbReference type="GO" id="GO:0016616">
    <property type="term" value="F:oxidoreductase activity, acting on the CH-OH group of donors, NAD or NADP as acceptor"/>
    <property type="evidence" value="ECO:0007669"/>
    <property type="project" value="InterPro"/>
</dbReference>
<organism evidence="7 8">
    <name type="scientific">Campylobacter corcagiensis</name>
    <dbReference type="NCBI Taxonomy" id="1448857"/>
    <lineage>
        <taxon>Bacteria</taxon>
        <taxon>Pseudomonadati</taxon>
        <taxon>Campylobacterota</taxon>
        <taxon>Epsilonproteobacteria</taxon>
        <taxon>Campylobacterales</taxon>
        <taxon>Campylobacteraceae</taxon>
        <taxon>Campylobacter</taxon>
    </lineage>
</organism>
<dbReference type="InterPro" id="IPR006140">
    <property type="entry name" value="D-isomer_DH_NAD-bd"/>
</dbReference>
<dbReference type="Proteomes" id="UP000594749">
    <property type="component" value="Chromosome"/>
</dbReference>
<evidence type="ECO:0000313" key="7">
    <source>
        <dbReference type="EMBL" id="QOQ87837.1"/>
    </source>
</evidence>
<dbReference type="AlphaFoldDB" id="A0A7M1LGX1"/>
<dbReference type="PANTHER" id="PTHR43761:SF1">
    <property type="entry name" value="D-ISOMER SPECIFIC 2-HYDROXYACID DEHYDROGENASE CATALYTIC DOMAIN-CONTAINING PROTEIN-RELATED"/>
    <property type="match status" value="1"/>
</dbReference>
<comment type="similarity">
    <text evidence="1 4">Belongs to the D-isomer specific 2-hydroxyacid dehydrogenase family.</text>
</comment>
<keyword evidence="3" id="KW-0520">NAD</keyword>
<evidence type="ECO:0000256" key="3">
    <source>
        <dbReference type="ARBA" id="ARBA00023027"/>
    </source>
</evidence>
<name>A0A7M1LGX1_9BACT</name>
<dbReference type="InterPro" id="IPR036291">
    <property type="entry name" value="NAD(P)-bd_dom_sf"/>
</dbReference>
<dbReference type="SUPFAM" id="SSF51735">
    <property type="entry name" value="NAD(P)-binding Rossmann-fold domains"/>
    <property type="match status" value="1"/>
</dbReference>
<accession>A0A7M1LGX1</accession>
<dbReference type="InterPro" id="IPR050418">
    <property type="entry name" value="D-iso_2-hydroxyacid_DH_PdxB"/>
</dbReference>
<dbReference type="NCBIfam" id="NF006263">
    <property type="entry name" value="PRK08410.1"/>
    <property type="match status" value="1"/>
</dbReference>
<evidence type="ECO:0000259" key="5">
    <source>
        <dbReference type="Pfam" id="PF00389"/>
    </source>
</evidence>
<dbReference type="Pfam" id="PF02826">
    <property type="entry name" value="2-Hacid_dh_C"/>
    <property type="match status" value="1"/>
</dbReference>
<evidence type="ECO:0000259" key="6">
    <source>
        <dbReference type="Pfam" id="PF02826"/>
    </source>
</evidence>
<dbReference type="Gene3D" id="3.40.50.720">
    <property type="entry name" value="NAD(P)-binding Rossmann-like Domain"/>
    <property type="match status" value="2"/>
</dbReference>
<gene>
    <name evidence="7" type="ORF">IMC76_03270</name>
</gene>
<dbReference type="OrthoDB" id="9805416at2"/>
<dbReference type="InterPro" id="IPR006139">
    <property type="entry name" value="D-isomer_2_OHA_DH_cat_dom"/>
</dbReference>
<dbReference type="Pfam" id="PF00389">
    <property type="entry name" value="2-Hacid_dh"/>
    <property type="match status" value="1"/>
</dbReference>
<evidence type="ECO:0000313" key="8">
    <source>
        <dbReference type="Proteomes" id="UP000594749"/>
    </source>
</evidence>
<dbReference type="RefSeq" id="WP_025802311.1">
    <property type="nucleotide sequence ID" value="NZ_CP053842.1"/>
</dbReference>